<evidence type="ECO:0000256" key="1">
    <source>
        <dbReference type="SAM" id="SignalP"/>
    </source>
</evidence>
<protein>
    <recommendedName>
        <fullName evidence="4">Solute-binding protein family 3/N-terminal domain-containing protein</fullName>
    </recommendedName>
</protein>
<dbReference type="EMBL" id="JBHRSL010000004">
    <property type="protein sequence ID" value="MFC3051762.1"/>
    <property type="molecule type" value="Genomic_DNA"/>
</dbReference>
<name>A0ABV7D507_9PROT</name>
<keyword evidence="3" id="KW-1185">Reference proteome</keyword>
<feature type="signal peptide" evidence="1">
    <location>
        <begin position="1"/>
        <end position="23"/>
    </location>
</feature>
<dbReference type="RefSeq" id="WP_194215230.1">
    <property type="nucleotide sequence ID" value="NZ_CP061205.1"/>
</dbReference>
<organism evidence="2 3">
    <name type="scientific">Kordiimonas pumila</name>
    <dbReference type="NCBI Taxonomy" id="2161677"/>
    <lineage>
        <taxon>Bacteria</taxon>
        <taxon>Pseudomonadati</taxon>
        <taxon>Pseudomonadota</taxon>
        <taxon>Alphaproteobacteria</taxon>
        <taxon>Kordiimonadales</taxon>
        <taxon>Kordiimonadaceae</taxon>
        <taxon>Kordiimonas</taxon>
    </lineage>
</organism>
<evidence type="ECO:0000313" key="3">
    <source>
        <dbReference type="Proteomes" id="UP001595444"/>
    </source>
</evidence>
<comment type="caution">
    <text evidence="2">The sequence shown here is derived from an EMBL/GenBank/DDBJ whole genome shotgun (WGS) entry which is preliminary data.</text>
</comment>
<gene>
    <name evidence="2" type="ORF">ACFOKA_07590</name>
</gene>
<sequence>MRLLYFTLFCLCFLSVGSKASYALDAGQLVQKPAPVRLYVHGESDEAKQQPDGSFTGPVVDVFKCSMAALHMSYSINAVTMNRKEWVEEAGGLDLWFPLFDDGAPGKKEKLVPLGEIIIYWFIRPEITLDPITDDFKKTVKVTAFPKSAPEGYLKDNGYRYVLSTDDENHMMLWLLEGRIDAILAPDFIHLLKPGARAIAESLRRTVYARYKTGFEVTPAYQAKNPAFKAAFSKAVEGCR</sequence>
<evidence type="ECO:0008006" key="4">
    <source>
        <dbReference type="Google" id="ProtNLM"/>
    </source>
</evidence>
<dbReference type="Proteomes" id="UP001595444">
    <property type="component" value="Unassembled WGS sequence"/>
</dbReference>
<reference evidence="3" key="1">
    <citation type="journal article" date="2019" name="Int. J. Syst. Evol. Microbiol.">
        <title>The Global Catalogue of Microorganisms (GCM) 10K type strain sequencing project: providing services to taxonomists for standard genome sequencing and annotation.</title>
        <authorList>
            <consortium name="The Broad Institute Genomics Platform"/>
            <consortium name="The Broad Institute Genome Sequencing Center for Infectious Disease"/>
            <person name="Wu L."/>
            <person name="Ma J."/>
        </authorList>
    </citation>
    <scope>NUCLEOTIDE SEQUENCE [LARGE SCALE GENOMIC DNA]</scope>
    <source>
        <strain evidence="3">KCTC 62164</strain>
    </source>
</reference>
<accession>A0ABV7D507</accession>
<evidence type="ECO:0000313" key="2">
    <source>
        <dbReference type="EMBL" id="MFC3051762.1"/>
    </source>
</evidence>
<keyword evidence="1" id="KW-0732">Signal</keyword>
<dbReference type="SUPFAM" id="SSF53850">
    <property type="entry name" value="Periplasmic binding protein-like II"/>
    <property type="match status" value="1"/>
</dbReference>
<feature type="chain" id="PRO_5046240993" description="Solute-binding protein family 3/N-terminal domain-containing protein" evidence="1">
    <location>
        <begin position="24"/>
        <end position="240"/>
    </location>
</feature>
<proteinExistence type="predicted"/>